<organism evidence="13 14">
    <name type="scientific">Pomacea canaliculata</name>
    <name type="common">Golden apple snail</name>
    <dbReference type="NCBI Taxonomy" id="400727"/>
    <lineage>
        <taxon>Eukaryota</taxon>
        <taxon>Metazoa</taxon>
        <taxon>Spiralia</taxon>
        <taxon>Lophotrochozoa</taxon>
        <taxon>Mollusca</taxon>
        <taxon>Gastropoda</taxon>
        <taxon>Caenogastropoda</taxon>
        <taxon>Architaenioglossa</taxon>
        <taxon>Ampullarioidea</taxon>
        <taxon>Ampullariidae</taxon>
        <taxon>Pomacea</taxon>
    </lineage>
</organism>
<evidence type="ECO:0000256" key="2">
    <source>
        <dbReference type="ARBA" id="ARBA00022475"/>
    </source>
</evidence>
<dbReference type="PROSITE" id="PS50262">
    <property type="entry name" value="G_PROTEIN_RECEP_F1_2"/>
    <property type="match status" value="1"/>
</dbReference>
<evidence type="ECO:0000259" key="12">
    <source>
        <dbReference type="PROSITE" id="PS50262"/>
    </source>
</evidence>
<dbReference type="SUPFAM" id="SSF81321">
    <property type="entry name" value="Family A G protein-coupled receptor-like"/>
    <property type="match status" value="1"/>
</dbReference>
<keyword evidence="3 11" id="KW-0812">Transmembrane</keyword>
<keyword evidence="8" id="KW-0325">Glycoprotein</keyword>
<feature type="domain" description="G-protein coupled receptors family 1 profile" evidence="12">
    <location>
        <begin position="24"/>
        <end position="121"/>
    </location>
</feature>
<dbReference type="CDD" id="cd00637">
    <property type="entry name" value="7tm_classA_rhodopsin-like"/>
    <property type="match status" value="1"/>
</dbReference>
<proteinExistence type="predicted"/>
<gene>
    <name evidence="13" type="ORF">C0Q70_10164</name>
</gene>
<dbReference type="AlphaFoldDB" id="A0A2T7PBV2"/>
<dbReference type="InterPro" id="IPR017452">
    <property type="entry name" value="GPCR_Rhodpsn_7TM"/>
</dbReference>
<evidence type="ECO:0000256" key="7">
    <source>
        <dbReference type="ARBA" id="ARBA00023170"/>
    </source>
</evidence>
<name>A0A2T7PBV2_POMCA</name>
<keyword evidence="6 11" id="KW-0472">Membrane</keyword>
<keyword evidence="4 11" id="KW-1133">Transmembrane helix</keyword>
<feature type="transmembrane region" description="Helical" evidence="11">
    <location>
        <begin position="12"/>
        <end position="33"/>
    </location>
</feature>
<evidence type="ECO:0000313" key="14">
    <source>
        <dbReference type="Proteomes" id="UP000245119"/>
    </source>
</evidence>
<dbReference type="PRINTS" id="PR00237">
    <property type="entry name" value="GPCRRHODOPSN"/>
</dbReference>
<dbReference type="Pfam" id="PF00001">
    <property type="entry name" value="7tm_1"/>
    <property type="match status" value="1"/>
</dbReference>
<dbReference type="PANTHER" id="PTHR24246">
    <property type="entry name" value="OLFACTORY RECEPTOR AND ADENOSINE RECEPTOR"/>
    <property type="match status" value="1"/>
</dbReference>
<feature type="transmembrane region" description="Helical" evidence="11">
    <location>
        <begin position="84"/>
        <end position="109"/>
    </location>
</feature>
<evidence type="ECO:0000313" key="13">
    <source>
        <dbReference type="EMBL" id="PVD30889.1"/>
    </source>
</evidence>
<accession>A0A2T7PBV2</accession>
<evidence type="ECO:0000256" key="4">
    <source>
        <dbReference type="ARBA" id="ARBA00022989"/>
    </source>
</evidence>
<evidence type="ECO:0000256" key="8">
    <source>
        <dbReference type="ARBA" id="ARBA00023180"/>
    </source>
</evidence>
<evidence type="ECO:0000256" key="11">
    <source>
        <dbReference type="SAM" id="Phobius"/>
    </source>
</evidence>
<dbReference type="Gene3D" id="1.20.1070.10">
    <property type="entry name" value="Rhodopsin 7-helix transmembrane proteins"/>
    <property type="match status" value="1"/>
</dbReference>
<comment type="subcellular location">
    <subcellularLocation>
        <location evidence="1">Cell membrane</location>
        <topology evidence="1">Multi-pass membrane protein</topology>
    </subcellularLocation>
</comment>
<evidence type="ECO:0000256" key="10">
    <source>
        <dbReference type="SAM" id="MobiDB-lite"/>
    </source>
</evidence>
<dbReference type="InterPro" id="IPR000276">
    <property type="entry name" value="GPCR_Rhodpsn"/>
</dbReference>
<feature type="transmembrane region" description="Helical" evidence="11">
    <location>
        <begin position="115"/>
        <end position="137"/>
    </location>
</feature>
<evidence type="ECO:0000256" key="1">
    <source>
        <dbReference type="ARBA" id="ARBA00004651"/>
    </source>
</evidence>
<keyword evidence="9" id="KW-0807">Transducer</keyword>
<evidence type="ECO:0000256" key="6">
    <source>
        <dbReference type="ARBA" id="ARBA00023136"/>
    </source>
</evidence>
<feature type="region of interest" description="Disordered" evidence="10">
    <location>
        <begin position="172"/>
        <end position="201"/>
    </location>
</feature>
<feature type="transmembrane region" description="Helical" evidence="11">
    <location>
        <begin position="48"/>
        <end position="72"/>
    </location>
</feature>
<keyword evidence="2" id="KW-1003">Cell membrane</keyword>
<dbReference type="Proteomes" id="UP000245119">
    <property type="component" value="Linkage Group LG5"/>
</dbReference>
<keyword evidence="5" id="KW-0297">G-protein coupled receptor</keyword>
<dbReference type="PANTHER" id="PTHR24246:SF27">
    <property type="entry name" value="ADENOSINE RECEPTOR, ISOFORM A"/>
    <property type="match status" value="1"/>
</dbReference>
<evidence type="ECO:0000256" key="5">
    <source>
        <dbReference type="ARBA" id="ARBA00023040"/>
    </source>
</evidence>
<sequence length="224" mass="25083">METRLDKTLLSGALFLIGLLVTAVNLLTIMVVLRTPQLRHSDQWQANMYVLSLAVADTLVGAALVWMACLFIPETRAFIDSSYALCTSGVIVCSVFVSVSHATLLVIALDRLCYIVYPFFYGRFFLLSGACYLRIACVVRNEQRRIRTILQVTANISSKENDLLYRDNHTTSKQKGVTPKASGGDHVSVKEVQENGHLEPQTVLSVQDRRQLWHHTSSRSKLPE</sequence>
<dbReference type="GO" id="GO:0004930">
    <property type="term" value="F:G protein-coupled receptor activity"/>
    <property type="evidence" value="ECO:0007669"/>
    <property type="project" value="UniProtKB-KW"/>
</dbReference>
<comment type="caution">
    <text evidence="13">The sequence shown here is derived from an EMBL/GenBank/DDBJ whole genome shotgun (WGS) entry which is preliminary data.</text>
</comment>
<dbReference type="GO" id="GO:0005886">
    <property type="term" value="C:plasma membrane"/>
    <property type="evidence" value="ECO:0007669"/>
    <property type="project" value="UniProtKB-SubCell"/>
</dbReference>
<reference evidence="13 14" key="1">
    <citation type="submission" date="2018-04" db="EMBL/GenBank/DDBJ databases">
        <title>The genome of golden apple snail Pomacea canaliculata provides insight into stress tolerance and invasive adaptation.</title>
        <authorList>
            <person name="Liu C."/>
            <person name="Liu B."/>
            <person name="Ren Y."/>
            <person name="Zhang Y."/>
            <person name="Wang H."/>
            <person name="Li S."/>
            <person name="Jiang F."/>
            <person name="Yin L."/>
            <person name="Zhang G."/>
            <person name="Qian W."/>
            <person name="Fan W."/>
        </authorList>
    </citation>
    <scope>NUCLEOTIDE SEQUENCE [LARGE SCALE GENOMIC DNA]</scope>
    <source>
        <strain evidence="13">SZHN2017</strain>
        <tissue evidence="13">Muscle</tissue>
    </source>
</reference>
<feature type="compositionally biased region" description="Basic and acidic residues" evidence="10">
    <location>
        <begin position="187"/>
        <end position="197"/>
    </location>
</feature>
<keyword evidence="7" id="KW-0675">Receptor</keyword>
<evidence type="ECO:0000256" key="9">
    <source>
        <dbReference type="ARBA" id="ARBA00023224"/>
    </source>
</evidence>
<dbReference type="EMBL" id="PZQS01000005">
    <property type="protein sequence ID" value="PVD30889.1"/>
    <property type="molecule type" value="Genomic_DNA"/>
</dbReference>
<keyword evidence="14" id="KW-1185">Reference proteome</keyword>
<evidence type="ECO:0000256" key="3">
    <source>
        <dbReference type="ARBA" id="ARBA00022692"/>
    </source>
</evidence>
<protein>
    <recommendedName>
        <fullName evidence="12">G-protein coupled receptors family 1 profile domain-containing protein</fullName>
    </recommendedName>
</protein>